<accession>A0ABP4BYT5</accession>
<gene>
    <name evidence="2" type="ORF">GCM10009550_44260</name>
</gene>
<protein>
    <recommendedName>
        <fullName evidence="4">Secreted protein</fullName>
    </recommendedName>
</protein>
<name>A0ABP4BYT5_9ACTN</name>
<feature type="compositionally biased region" description="Pro residues" evidence="1">
    <location>
        <begin position="14"/>
        <end position="23"/>
    </location>
</feature>
<reference evidence="3" key="1">
    <citation type="journal article" date="2019" name="Int. J. Syst. Evol. Microbiol.">
        <title>The Global Catalogue of Microorganisms (GCM) 10K type strain sequencing project: providing services to taxonomists for standard genome sequencing and annotation.</title>
        <authorList>
            <consortium name="The Broad Institute Genomics Platform"/>
            <consortium name="The Broad Institute Genome Sequencing Center for Infectious Disease"/>
            <person name="Wu L."/>
            <person name="Ma J."/>
        </authorList>
    </citation>
    <scope>NUCLEOTIDE SEQUENCE [LARGE SCALE GENOMIC DNA]</scope>
    <source>
        <strain evidence="3">JCM 10696</strain>
    </source>
</reference>
<feature type="region of interest" description="Disordered" evidence="1">
    <location>
        <begin position="1"/>
        <end position="137"/>
    </location>
</feature>
<dbReference type="Proteomes" id="UP001500665">
    <property type="component" value="Unassembled WGS sequence"/>
</dbReference>
<evidence type="ECO:0000313" key="2">
    <source>
        <dbReference type="EMBL" id="GAA0957219.1"/>
    </source>
</evidence>
<dbReference type="RefSeq" id="WP_344242805.1">
    <property type="nucleotide sequence ID" value="NZ_BAAAHH010000019.1"/>
</dbReference>
<evidence type="ECO:0000256" key="1">
    <source>
        <dbReference type="SAM" id="MobiDB-lite"/>
    </source>
</evidence>
<dbReference type="Pfam" id="PF18986">
    <property type="entry name" value="DUF5719"/>
    <property type="match status" value="1"/>
</dbReference>
<comment type="caution">
    <text evidence="2">The sequence shown here is derived from an EMBL/GenBank/DDBJ whole genome shotgun (WGS) entry which is preliminary data.</text>
</comment>
<dbReference type="EMBL" id="BAAAHH010000019">
    <property type="protein sequence ID" value="GAA0957219.1"/>
    <property type="molecule type" value="Genomic_DNA"/>
</dbReference>
<sequence length="611" mass="61230">MNDDDWRDIEFGRPLPPPRPSADPDPDPDPLTRSWPAPSGTGAWARPPVGEPAPFGGPGTERPPVEPPADGGTVTFGAVDMTRAPAESPYAGGPADPAEPDPAVPGHGPFPEASGEGPAAEVPAPGRRSRRAARRKEPALGGALQAFGRFAGHRYGAAALILLAAAALYGVAEVSRPGPAPAHLGENVPVDAAVAVCPDAAKAEITVASTGRGEGEAVVRDTVGKVMTTLDAPGTVWTTTKAQTAKRTGPLVVEASGAHAAGLAAVQTGQEKKGLTGARCSAPGTDHWFVTPGPGEGTVDLHLANADDIPATVDIHAISDEGGLATTDGKSLEVPGGASRVVRIGRSVDGLGTVAAGTGVLALRVTATTGRVAAAVRADLGGRGVDWVPATAGPSRELVLPGVPPGGGRRTLYVGAPGEADARVRINVITEDGVFAPEGRDTLDIPADTVMTLDLETSLGGRAAAVVLTSDRELVAGLQAGGEEVSYGAAAEPLAAGATVADARKGSTLLLTAPRDAAVVRVTPLGRSGPEAGQEVRLAAGRTVEVPVDAAAVRIEPLPGSGPVHGARWRTVKSGGSRTATLLVLGPAPERLRLPAVGGSLTAVLPGPDGP</sequence>
<dbReference type="InterPro" id="IPR043777">
    <property type="entry name" value="DUF5719"/>
</dbReference>
<keyword evidence="3" id="KW-1185">Reference proteome</keyword>
<evidence type="ECO:0008006" key="4">
    <source>
        <dbReference type="Google" id="ProtNLM"/>
    </source>
</evidence>
<organism evidence="2 3">
    <name type="scientific">Actinocorallia libanotica</name>
    <dbReference type="NCBI Taxonomy" id="46162"/>
    <lineage>
        <taxon>Bacteria</taxon>
        <taxon>Bacillati</taxon>
        <taxon>Actinomycetota</taxon>
        <taxon>Actinomycetes</taxon>
        <taxon>Streptosporangiales</taxon>
        <taxon>Thermomonosporaceae</taxon>
        <taxon>Actinocorallia</taxon>
    </lineage>
</organism>
<proteinExistence type="predicted"/>
<evidence type="ECO:0000313" key="3">
    <source>
        <dbReference type="Proteomes" id="UP001500665"/>
    </source>
</evidence>